<accession>A0ABQ4SST8</accession>
<comment type="caution">
    <text evidence="6">The sequence shown here is derived from an EMBL/GenBank/DDBJ whole genome shotgun (WGS) entry which is preliminary data.</text>
</comment>
<dbReference type="InterPro" id="IPR036291">
    <property type="entry name" value="NAD(P)-bd_dom_sf"/>
</dbReference>
<dbReference type="InterPro" id="IPR044516">
    <property type="entry name" value="UXS-like"/>
</dbReference>
<comment type="cofactor">
    <cofactor evidence="1">
        <name>NAD(+)</name>
        <dbReference type="ChEBI" id="CHEBI:57540"/>
    </cofactor>
</comment>
<feature type="domain" description="NAD-dependent epimerase/dehydratase" evidence="5">
    <location>
        <begin position="10"/>
        <end position="190"/>
    </location>
</feature>
<dbReference type="EMBL" id="BPQR01000013">
    <property type="protein sequence ID" value="GJE05545.1"/>
    <property type="molecule type" value="Genomic_DNA"/>
</dbReference>
<dbReference type="Gene3D" id="3.40.50.720">
    <property type="entry name" value="NAD(P)-binding Rossmann-like Domain"/>
    <property type="match status" value="1"/>
</dbReference>
<keyword evidence="2" id="KW-0210">Decarboxylase</keyword>
<dbReference type="InterPro" id="IPR001509">
    <property type="entry name" value="Epimerase_deHydtase"/>
</dbReference>
<evidence type="ECO:0000313" key="6">
    <source>
        <dbReference type="EMBL" id="GJE05545.1"/>
    </source>
</evidence>
<evidence type="ECO:0000313" key="7">
    <source>
        <dbReference type="Proteomes" id="UP001055102"/>
    </source>
</evidence>
<protein>
    <submittedName>
        <fullName evidence="6">dTDP-4-dehydro-6-deoxyglucose reductase</fullName>
    </submittedName>
</protein>
<evidence type="ECO:0000256" key="3">
    <source>
        <dbReference type="ARBA" id="ARBA00023027"/>
    </source>
</evidence>
<reference evidence="6" key="1">
    <citation type="journal article" date="2021" name="Front. Microbiol.">
        <title>Comprehensive Comparative Genomics and Phenotyping of Methylobacterium Species.</title>
        <authorList>
            <person name="Alessa O."/>
            <person name="Ogura Y."/>
            <person name="Fujitani Y."/>
            <person name="Takami H."/>
            <person name="Hayashi T."/>
            <person name="Sahin N."/>
            <person name="Tani A."/>
        </authorList>
    </citation>
    <scope>NUCLEOTIDE SEQUENCE</scope>
    <source>
        <strain evidence="6">LMG 23639</strain>
    </source>
</reference>
<evidence type="ECO:0000256" key="4">
    <source>
        <dbReference type="ARBA" id="ARBA00023239"/>
    </source>
</evidence>
<dbReference type="Pfam" id="PF01370">
    <property type="entry name" value="Epimerase"/>
    <property type="match status" value="1"/>
</dbReference>
<dbReference type="Gene3D" id="3.90.25.10">
    <property type="entry name" value="UDP-galactose 4-epimerase, domain 1"/>
    <property type="match status" value="1"/>
</dbReference>
<sequence>MRVGFELASADWDSLIAGIDVIHHYAWSSIPASANANPGGDLLMNVSATIGLLEALKRRGHGRVLFTSSGGTVYGRVGSIPITEDTVLKPITAYGAGKVCAEVYLGLYRAMHGLDCRIARIANPYGAGQNVARGLGAVTTFLHRAVNGQEIVIWGDGEIIRDFIHIADAASCLAKLACAPRVDDFVFNVGTGEGASLNQTIAVIEDALGTPIAVNRLPSRSIDVPANVLAIDRVCRVLGWAPRVSLSAGIANTIADVKTHCSFSSLI</sequence>
<evidence type="ECO:0000256" key="1">
    <source>
        <dbReference type="ARBA" id="ARBA00001911"/>
    </source>
</evidence>
<evidence type="ECO:0000256" key="2">
    <source>
        <dbReference type="ARBA" id="ARBA00022793"/>
    </source>
</evidence>
<dbReference type="SUPFAM" id="SSF51735">
    <property type="entry name" value="NAD(P)-binding Rossmann-fold domains"/>
    <property type="match status" value="1"/>
</dbReference>
<reference evidence="6" key="2">
    <citation type="submission" date="2021-08" db="EMBL/GenBank/DDBJ databases">
        <authorList>
            <person name="Tani A."/>
            <person name="Ola A."/>
            <person name="Ogura Y."/>
            <person name="Katsura K."/>
            <person name="Hayashi T."/>
        </authorList>
    </citation>
    <scope>NUCLEOTIDE SEQUENCE</scope>
    <source>
        <strain evidence="6">LMG 23639</strain>
    </source>
</reference>
<dbReference type="Proteomes" id="UP001055102">
    <property type="component" value="Unassembled WGS sequence"/>
</dbReference>
<dbReference type="PANTHER" id="PTHR43078">
    <property type="entry name" value="UDP-GLUCURONIC ACID DECARBOXYLASE-RELATED"/>
    <property type="match status" value="1"/>
</dbReference>
<keyword evidence="4" id="KW-0456">Lyase</keyword>
<organism evidence="6 7">
    <name type="scientific">Methylobacterium jeotgali</name>
    <dbReference type="NCBI Taxonomy" id="381630"/>
    <lineage>
        <taxon>Bacteria</taxon>
        <taxon>Pseudomonadati</taxon>
        <taxon>Pseudomonadota</taxon>
        <taxon>Alphaproteobacteria</taxon>
        <taxon>Hyphomicrobiales</taxon>
        <taxon>Methylobacteriaceae</taxon>
        <taxon>Methylobacterium</taxon>
    </lineage>
</organism>
<keyword evidence="7" id="KW-1185">Reference proteome</keyword>
<name>A0ABQ4SST8_9HYPH</name>
<proteinExistence type="predicted"/>
<keyword evidence="3" id="KW-0520">NAD</keyword>
<dbReference type="PANTHER" id="PTHR43078:SF6">
    <property type="entry name" value="UDP-GLUCURONIC ACID DECARBOXYLASE 1"/>
    <property type="match status" value="1"/>
</dbReference>
<evidence type="ECO:0000259" key="5">
    <source>
        <dbReference type="Pfam" id="PF01370"/>
    </source>
</evidence>
<gene>
    <name evidence="6" type="primary">fcf1</name>
    <name evidence="6" type="ORF">AOPFMNJM_0845</name>
</gene>